<dbReference type="EMBL" id="JAUHQB010000004">
    <property type="protein sequence ID" value="MDN4483406.1"/>
    <property type="molecule type" value="Genomic_DNA"/>
</dbReference>
<dbReference type="PANTHER" id="PTHR43649:SF12">
    <property type="entry name" value="DIACETYLCHITOBIOSE BINDING PROTEIN DASA"/>
    <property type="match status" value="1"/>
</dbReference>
<evidence type="ECO:0000313" key="2">
    <source>
        <dbReference type="EMBL" id="MDN4483406.1"/>
    </source>
</evidence>
<reference evidence="2 3" key="1">
    <citation type="submission" date="2023-06" db="EMBL/GenBank/DDBJ databases">
        <title>SYSU T0a273.</title>
        <authorList>
            <person name="Gao L."/>
            <person name="Fang B.-Z."/>
            <person name="Li W.-J."/>
        </authorList>
    </citation>
    <scope>NUCLEOTIDE SEQUENCE [LARGE SCALE GENOMIC DNA]</scope>
    <source>
        <strain evidence="2 3">SYSU T0a273</strain>
    </source>
</reference>
<proteinExistence type="predicted"/>
<dbReference type="InterPro" id="IPR006059">
    <property type="entry name" value="SBP"/>
</dbReference>
<keyword evidence="1" id="KW-0732">Signal</keyword>
<feature type="signal peptide" evidence="1">
    <location>
        <begin position="1"/>
        <end position="27"/>
    </location>
</feature>
<protein>
    <submittedName>
        <fullName evidence="2">Sugar ABC transporter substrate-binding protein</fullName>
    </submittedName>
</protein>
<gene>
    <name evidence="2" type="ORF">QQ002_07635</name>
</gene>
<dbReference type="SUPFAM" id="SSF53850">
    <property type="entry name" value="Periplasmic binding protein-like II"/>
    <property type="match status" value="1"/>
</dbReference>
<name>A0AB35MI56_9MICO</name>
<evidence type="ECO:0000256" key="1">
    <source>
        <dbReference type="SAM" id="SignalP"/>
    </source>
</evidence>
<comment type="caution">
    <text evidence="2">The sequence shown here is derived from an EMBL/GenBank/DDBJ whole genome shotgun (WGS) entry which is preliminary data.</text>
</comment>
<dbReference type="InterPro" id="IPR050490">
    <property type="entry name" value="Bact_solute-bd_prot1"/>
</dbReference>
<dbReference type="RefSeq" id="WP_301160281.1">
    <property type="nucleotide sequence ID" value="NZ_JAUHQB010000004.1"/>
</dbReference>
<evidence type="ECO:0000313" key="3">
    <source>
        <dbReference type="Proteomes" id="UP001172756"/>
    </source>
</evidence>
<dbReference type="PROSITE" id="PS51257">
    <property type="entry name" value="PROKAR_LIPOPROTEIN"/>
    <property type="match status" value="1"/>
</dbReference>
<dbReference type="PANTHER" id="PTHR43649">
    <property type="entry name" value="ARABINOSE-BINDING PROTEIN-RELATED"/>
    <property type="match status" value="1"/>
</dbReference>
<dbReference type="CDD" id="cd13585">
    <property type="entry name" value="PBP2_TMBP_like"/>
    <property type="match status" value="1"/>
</dbReference>
<feature type="chain" id="PRO_5044293951" evidence="1">
    <location>
        <begin position="28"/>
        <end position="430"/>
    </location>
</feature>
<organism evidence="2 3">
    <name type="scientific">Demequina lignilytica</name>
    <dbReference type="NCBI Taxonomy" id="3051663"/>
    <lineage>
        <taxon>Bacteria</taxon>
        <taxon>Bacillati</taxon>
        <taxon>Actinomycetota</taxon>
        <taxon>Actinomycetes</taxon>
        <taxon>Micrococcales</taxon>
        <taxon>Demequinaceae</taxon>
        <taxon>Demequina</taxon>
    </lineage>
</organism>
<dbReference type="Pfam" id="PF13416">
    <property type="entry name" value="SBP_bac_8"/>
    <property type="match status" value="1"/>
</dbReference>
<sequence>MTPKKMLPGSVAVAAMGLLLTACSASAGSGGSGSEASGDPVDLRMTVWTSNEDHLAVFNAIADAYMADNPQVASITFDSLPFDDYTSTVTTQIAGGNAPDLAWILENTAPDFVESGALLPLNETLEATEGYQFDDLAEGATSLWLDDGQLMAYPFSTSPFVMFVNNDMLAEAGLPTAAEMLADSVWTWEDVDAAGQAVRESTGNAGFVIRDFDYQNWDFLSTVWNGWGAAPWSEDGATCTFADSEMVEAFEFLHSAAFESESMPGPGTSADFFAGEAAMTVTQISRANLLEGNFDWDLLPLPSGPAGDYAVTGQAGIGVIAQGENTQAAADFLAFFTNPENARQLAEFFPPPRESLLNVEVLSAANPLLTPEQIDNVVVPGIATGQVRPSHTGAAEIGQQVRSSLDALWTEDADIAAVLQATCGAIEPLL</sequence>
<accession>A0AB35MI56</accession>
<dbReference type="Proteomes" id="UP001172756">
    <property type="component" value="Unassembled WGS sequence"/>
</dbReference>
<dbReference type="Gene3D" id="3.40.190.10">
    <property type="entry name" value="Periplasmic binding protein-like II"/>
    <property type="match status" value="1"/>
</dbReference>
<dbReference type="AlphaFoldDB" id="A0AB35MI56"/>